<dbReference type="Gene3D" id="1.20.5.1930">
    <property type="match status" value="1"/>
</dbReference>
<keyword evidence="9" id="KW-0812">Transmembrane</keyword>
<keyword evidence="6 13" id="KW-0418">Kinase</keyword>
<keyword evidence="9" id="KW-0472">Membrane</keyword>
<proteinExistence type="predicted"/>
<comment type="catalytic activity">
    <reaction evidence="1">
        <text>ATP + protein L-histidine = ADP + protein N-phospho-L-histidine.</text>
        <dbReference type="EC" id="2.7.13.3"/>
    </reaction>
</comment>
<feature type="domain" description="Histidine kinase/HSP90-like ATPase" evidence="10">
    <location>
        <begin position="358"/>
        <end position="444"/>
    </location>
</feature>
<evidence type="ECO:0000256" key="5">
    <source>
        <dbReference type="ARBA" id="ARBA00022741"/>
    </source>
</evidence>
<dbReference type="CDD" id="cd16917">
    <property type="entry name" value="HATPase_UhpB-NarQ-NarX-like"/>
    <property type="match status" value="1"/>
</dbReference>
<keyword evidence="8" id="KW-0902">Two-component regulatory system</keyword>
<dbReference type="GO" id="GO:0005524">
    <property type="term" value="F:ATP binding"/>
    <property type="evidence" value="ECO:0007669"/>
    <property type="project" value="UniProtKB-KW"/>
</dbReference>
<evidence type="ECO:0000259" key="12">
    <source>
        <dbReference type="Pfam" id="PF13796"/>
    </source>
</evidence>
<evidence type="ECO:0000259" key="11">
    <source>
        <dbReference type="Pfam" id="PF07730"/>
    </source>
</evidence>
<keyword evidence="3" id="KW-0597">Phosphoprotein</keyword>
<dbReference type="Proteomes" id="UP000237104">
    <property type="component" value="Unassembled WGS sequence"/>
</dbReference>
<dbReference type="OrthoDB" id="5242012at2"/>
<gene>
    <name evidence="13" type="ORF">C3B59_16965</name>
</gene>
<name>A0A2S3Z5U4_9MICO</name>
<accession>A0A2S3Z5U4</accession>
<evidence type="ECO:0000256" key="6">
    <source>
        <dbReference type="ARBA" id="ARBA00022777"/>
    </source>
</evidence>
<dbReference type="GO" id="GO:0016020">
    <property type="term" value="C:membrane"/>
    <property type="evidence" value="ECO:0007669"/>
    <property type="project" value="InterPro"/>
</dbReference>
<evidence type="ECO:0000256" key="3">
    <source>
        <dbReference type="ARBA" id="ARBA00022553"/>
    </source>
</evidence>
<dbReference type="GO" id="GO:0000155">
    <property type="term" value="F:phosphorelay sensor kinase activity"/>
    <property type="evidence" value="ECO:0007669"/>
    <property type="project" value="InterPro"/>
</dbReference>
<feature type="transmembrane region" description="Helical" evidence="9">
    <location>
        <begin position="187"/>
        <end position="206"/>
    </location>
</feature>
<dbReference type="GO" id="GO:0046983">
    <property type="term" value="F:protein dimerization activity"/>
    <property type="evidence" value="ECO:0007669"/>
    <property type="project" value="InterPro"/>
</dbReference>
<evidence type="ECO:0000256" key="1">
    <source>
        <dbReference type="ARBA" id="ARBA00000085"/>
    </source>
</evidence>
<sequence length="449" mass="47624">MLSAVSPRSVSLSSSRPRWVIAAFSPLTWREFAFHAAHLPIAIGGLLWFIAAVALGLPLGVTWVGLVVSAFLLAGSAGFASATRKLSHRLLGQSVILPRKYDAKPGAVGYVTTRFRHAATWRALAFLPVSFVLTVATFCISTGVLITAWGAMTHSVWGQYLPEQIGNDGKLHRGAQFLGVFVDTAPLQVGFAVLGVTLFLFVWPGVNHGLSSLQRVVIRSMLGASRAEARLTEVTRSRAAVVQDADDTLRRIERELHDGTQARLVGLAMTLGDARDRLQNGAEAGVVAPLVDQAHSSTGEALVELRELARGMHPPVLDDGLESALISACSRVPFPVSLEVSLRARPSTVIESIAYFSVLELLTNVSKHARATHARVTIAELSGRIELEVRDNGCGGAYVSPGDGAGHRTGLAGLLERARSVDGTIDVDSPAGGPTLIRMSLPVPVAPAA</sequence>
<dbReference type="InterPro" id="IPR025828">
    <property type="entry name" value="Put_sensor_dom"/>
</dbReference>
<dbReference type="EMBL" id="PPXF01000065">
    <property type="protein sequence ID" value="POH59590.1"/>
    <property type="molecule type" value="Genomic_DNA"/>
</dbReference>
<dbReference type="Pfam" id="PF13796">
    <property type="entry name" value="Sensor"/>
    <property type="match status" value="1"/>
</dbReference>
<reference evidence="13 14" key="1">
    <citation type="submission" date="2018-01" db="EMBL/GenBank/DDBJ databases">
        <title>Cryobacterium sp. nov., from glaciers in China.</title>
        <authorList>
            <person name="Liu Q."/>
            <person name="Xin Y.-H."/>
        </authorList>
    </citation>
    <scope>NUCLEOTIDE SEQUENCE [LARGE SCALE GENOMIC DNA]</scope>
    <source>
        <strain evidence="13 14">TMB1-8</strain>
    </source>
</reference>
<organism evidence="13 14">
    <name type="scientific">Cryobacterium zongtaii</name>
    <dbReference type="NCBI Taxonomy" id="1259217"/>
    <lineage>
        <taxon>Bacteria</taxon>
        <taxon>Bacillati</taxon>
        <taxon>Actinomycetota</taxon>
        <taxon>Actinomycetes</taxon>
        <taxon>Micrococcales</taxon>
        <taxon>Microbacteriaceae</taxon>
        <taxon>Cryobacterium</taxon>
    </lineage>
</organism>
<dbReference type="InterPro" id="IPR036890">
    <property type="entry name" value="HATPase_C_sf"/>
</dbReference>
<dbReference type="AlphaFoldDB" id="A0A2S3Z5U4"/>
<evidence type="ECO:0000256" key="4">
    <source>
        <dbReference type="ARBA" id="ARBA00022679"/>
    </source>
</evidence>
<evidence type="ECO:0000256" key="9">
    <source>
        <dbReference type="SAM" id="Phobius"/>
    </source>
</evidence>
<dbReference type="InterPro" id="IPR011712">
    <property type="entry name" value="Sig_transdc_His_kin_sub3_dim/P"/>
</dbReference>
<dbReference type="Pfam" id="PF07730">
    <property type="entry name" value="HisKA_3"/>
    <property type="match status" value="1"/>
</dbReference>
<dbReference type="Pfam" id="PF02518">
    <property type="entry name" value="HATPase_c"/>
    <property type="match status" value="1"/>
</dbReference>
<dbReference type="Gene3D" id="3.30.565.10">
    <property type="entry name" value="Histidine kinase-like ATPase, C-terminal domain"/>
    <property type="match status" value="1"/>
</dbReference>
<evidence type="ECO:0000313" key="14">
    <source>
        <dbReference type="Proteomes" id="UP000237104"/>
    </source>
</evidence>
<feature type="transmembrane region" description="Helical" evidence="9">
    <location>
        <begin position="32"/>
        <end position="55"/>
    </location>
</feature>
<keyword evidence="4" id="KW-0808">Transferase</keyword>
<feature type="domain" description="Putative sensor" evidence="12">
    <location>
        <begin position="39"/>
        <end position="222"/>
    </location>
</feature>
<evidence type="ECO:0000256" key="2">
    <source>
        <dbReference type="ARBA" id="ARBA00012438"/>
    </source>
</evidence>
<protein>
    <recommendedName>
        <fullName evidence="2">histidine kinase</fullName>
        <ecNumber evidence="2">2.7.13.3</ecNumber>
    </recommendedName>
</protein>
<dbReference type="RefSeq" id="WP_103432376.1">
    <property type="nucleotide sequence ID" value="NZ_PPXF01000065.1"/>
</dbReference>
<dbReference type="EC" id="2.7.13.3" evidence="2"/>
<evidence type="ECO:0000256" key="8">
    <source>
        <dbReference type="ARBA" id="ARBA00023012"/>
    </source>
</evidence>
<keyword evidence="7" id="KW-0067">ATP-binding</keyword>
<comment type="caution">
    <text evidence="13">The sequence shown here is derived from an EMBL/GenBank/DDBJ whole genome shotgun (WGS) entry which is preliminary data.</text>
</comment>
<dbReference type="SUPFAM" id="SSF55874">
    <property type="entry name" value="ATPase domain of HSP90 chaperone/DNA topoisomerase II/histidine kinase"/>
    <property type="match status" value="1"/>
</dbReference>
<feature type="transmembrane region" description="Helical" evidence="9">
    <location>
        <begin position="61"/>
        <end position="80"/>
    </location>
</feature>
<dbReference type="InterPro" id="IPR003594">
    <property type="entry name" value="HATPase_dom"/>
</dbReference>
<dbReference type="PANTHER" id="PTHR24421">
    <property type="entry name" value="NITRATE/NITRITE SENSOR PROTEIN NARX-RELATED"/>
    <property type="match status" value="1"/>
</dbReference>
<dbReference type="PANTHER" id="PTHR24421:SF10">
    <property type="entry name" value="NITRATE_NITRITE SENSOR PROTEIN NARQ"/>
    <property type="match status" value="1"/>
</dbReference>
<keyword evidence="5" id="KW-0547">Nucleotide-binding</keyword>
<dbReference type="InterPro" id="IPR050482">
    <property type="entry name" value="Sensor_HK_TwoCompSys"/>
</dbReference>
<evidence type="ECO:0000259" key="10">
    <source>
        <dbReference type="Pfam" id="PF02518"/>
    </source>
</evidence>
<feature type="domain" description="Signal transduction histidine kinase subgroup 3 dimerisation and phosphoacceptor" evidence="11">
    <location>
        <begin position="250"/>
        <end position="317"/>
    </location>
</feature>
<keyword evidence="9" id="KW-1133">Transmembrane helix</keyword>
<evidence type="ECO:0000256" key="7">
    <source>
        <dbReference type="ARBA" id="ARBA00022840"/>
    </source>
</evidence>
<evidence type="ECO:0000313" key="13">
    <source>
        <dbReference type="EMBL" id="POH59590.1"/>
    </source>
</evidence>
<feature type="transmembrane region" description="Helical" evidence="9">
    <location>
        <begin position="124"/>
        <end position="152"/>
    </location>
</feature>